<dbReference type="SUPFAM" id="SSF53335">
    <property type="entry name" value="S-adenosyl-L-methionine-dependent methyltransferases"/>
    <property type="match status" value="1"/>
</dbReference>
<evidence type="ECO:0000313" key="2">
    <source>
        <dbReference type="Proteomes" id="UP000662572"/>
    </source>
</evidence>
<dbReference type="Gene3D" id="1.10.150.290">
    <property type="entry name" value="S-adenosyl-L-methionine-dependent methyltransferases"/>
    <property type="match status" value="1"/>
</dbReference>
<comment type="caution">
    <text evidence="1">The sequence shown here is derived from an EMBL/GenBank/DDBJ whole genome shotgun (WGS) entry which is preliminary data.</text>
</comment>
<gene>
    <name evidence="1" type="ORF">GCM10011273_32300</name>
</gene>
<reference evidence="1" key="2">
    <citation type="submission" date="2020-09" db="EMBL/GenBank/DDBJ databases">
        <authorList>
            <person name="Sun Q."/>
            <person name="Kim S."/>
        </authorList>
    </citation>
    <scope>NUCLEOTIDE SEQUENCE</scope>
    <source>
        <strain evidence="1">KCTC 32296</strain>
    </source>
</reference>
<name>A0A918UY26_9CAUL</name>
<dbReference type="EMBL" id="BMZB01000006">
    <property type="protein sequence ID" value="GGZ43063.1"/>
    <property type="molecule type" value="Genomic_DNA"/>
</dbReference>
<evidence type="ECO:0008006" key="3">
    <source>
        <dbReference type="Google" id="ProtNLM"/>
    </source>
</evidence>
<dbReference type="Proteomes" id="UP000662572">
    <property type="component" value="Unassembled WGS sequence"/>
</dbReference>
<sequence length="241" mass="26388">MTRLYHDLYERTLTDLWPHLPQDIEGGRIADLGCHDGVMSDILVATFPKSRVYGFGQSRQGMDRARSLSKAPSWVEMAPSGWANELRQIAPGGFDLLISHGGAAMGDSLTDISGRFRPHIKAGGRLIIQVPVTLNGWMQAFSGGVAGAQNDLKTYAQLTEIFPKTDFDLKFWSSRYMQVFDDLTDLAELVMAQAARVNVALLAPTVEDTYTRLSGDNNVSATADGHGCAGLEHVFLVACRR</sequence>
<keyword evidence="2" id="KW-1185">Reference proteome</keyword>
<organism evidence="1 2">
    <name type="scientific">Asticcacaulis endophyticus</name>
    <dbReference type="NCBI Taxonomy" id="1395890"/>
    <lineage>
        <taxon>Bacteria</taxon>
        <taxon>Pseudomonadati</taxon>
        <taxon>Pseudomonadota</taxon>
        <taxon>Alphaproteobacteria</taxon>
        <taxon>Caulobacterales</taxon>
        <taxon>Caulobacteraceae</taxon>
        <taxon>Asticcacaulis</taxon>
    </lineage>
</organism>
<dbReference type="InterPro" id="IPR023149">
    <property type="entry name" value="Trans_acon_MeTrfase_C"/>
</dbReference>
<accession>A0A918UY26</accession>
<dbReference type="Gene3D" id="3.40.50.150">
    <property type="entry name" value="Vaccinia Virus protein VP39"/>
    <property type="match status" value="1"/>
</dbReference>
<proteinExistence type="predicted"/>
<reference evidence="1" key="1">
    <citation type="journal article" date="2014" name="Int. J. Syst. Evol. Microbiol.">
        <title>Complete genome sequence of Corynebacterium casei LMG S-19264T (=DSM 44701T), isolated from a smear-ripened cheese.</title>
        <authorList>
            <consortium name="US DOE Joint Genome Institute (JGI-PGF)"/>
            <person name="Walter F."/>
            <person name="Albersmeier A."/>
            <person name="Kalinowski J."/>
            <person name="Ruckert C."/>
        </authorList>
    </citation>
    <scope>NUCLEOTIDE SEQUENCE</scope>
    <source>
        <strain evidence="1">KCTC 32296</strain>
    </source>
</reference>
<protein>
    <recommendedName>
        <fullName evidence="3">Methyltransferase domain-containing protein</fullName>
    </recommendedName>
</protein>
<dbReference type="AlphaFoldDB" id="A0A918UY26"/>
<dbReference type="GO" id="GO:0030798">
    <property type="term" value="F:trans-aconitate 2-methyltransferase activity"/>
    <property type="evidence" value="ECO:0007669"/>
    <property type="project" value="InterPro"/>
</dbReference>
<evidence type="ECO:0000313" key="1">
    <source>
        <dbReference type="EMBL" id="GGZ43063.1"/>
    </source>
</evidence>
<dbReference type="InterPro" id="IPR029063">
    <property type="entry name" value="SAM-dependent_MTases_sf"/>
</dbReference>
<dbReference type="RefSeq" id="WP_189488523.1">
    <property type="nucleotide sequence ID" value="NZ_BMZB01000006.1"/>
</dbReference>